<dbReference type="AlphaFoldDB" id="A0A4Y2RU40"/>
<evidence type="ECO:0000313" key="1">
    <source>
        <dbReference type="EMBL" id="GBN79394.1"/>
    </source>
</evidence>
<dbReference type="Proteomes" id="UP000499080">
    <property type="component" value="Unassembled WGS sequence"/>
</dbReference>
<accession>A0A4Y2RU40</accession>
<protein>
    <submittedName>
        <fullName evidence="1">Uncharacterized protein</fullName>
    </submittedName>
</protein>
<sequence>MHVDAGKQVCIVLYYANIALGSLAKIQRQSFWITSLKREMLQHQLTWLMNNWSVKTLN</sequence>
<gene>
    <name evidence="1" type="ORF">AVEN_103766_1</name>
</gene>
<comment type="caution">
    <text evidence="1">The sequence shown here is derived from an EMBL/GenBank/DDBJ whole genome shotgun (WGS) entry which is preliminary data.</text>
</comment>
<evidence type="ECO:0000313" key="2">
    <source>
        <dbReference type="Proteomes" id="UP000499080"/>
    </source>
</evidence>
<dbReference type="EMBL" id="BGPR01147594">
    <property type="protein sequence ID" value="GBN79394.1"/>
    <property type="molecule type" value="Genomic_DNA"/>
</dbReference>
<organism evidence="1 2">
    <name type="scientific">Araneus ventricosus</name>
    <name type="common">Orbweaver spider</name>
    <name type="synonym">Epeira ventricosa</name>
    <dbReference type="NCBI Taxonomy" id="182803"/>
    <lineage>
        <taxon>Eukaryota</taxon>
        <taxon>Metazoa</taxon>
        <taxon>Ecdysozoa</taxon>
        <taxon>Arthropoda</taxon>
        <taxon>Chelicerata</taxon>
        <taxon>Arachnida</taxon>
        <taxon>Araneae</taxon>
        <taxon>Araneomorphae</taxon>
        <taxon>Entelegynae</taxon>
        <taxon>Araneoidea</taxon>
        <taxon>Araneidae</taxon>
        <taxon>Araneus</taxon>
    </lineage>
</organism>
<proteinExistence type="predicted"/>
<reference evidence="1 2" key="1">
    <citation type="journal article" date="2019" name="Sci. Rep.">
        <title>Orb-weaving spider Araneus ventricosus genome elucidates the spidroin gene catalogue.</title>
        <authorList>
            <person name="Kono N."/>
            <person name="Nakamura H."/>
            <person name="Ohtoshi R."/>
            <person name="Moran D.A.P."/>
            <person name="Shinohara A."/>
            <person name="Yoshida Y."/>
            <person name="Fujiwara M."/>
            <person name="Mori M."/>
            <person name="Tomita M."/>
            <person name="Arakawa K."/>
        </authorList>
    </citation>
    <scope>NUCLEOTIDE SEQUENCE [LARGE SCALE GENOMIC DNA]</scope>
</reference>
<feature type="non-terminal residue" evidence="1">
    <location>
        <position position="58"/>
    </location>
</feature>
<keyword evidence="2" id="KW-1185">Reference proteome</keyword>
<name>A0A4Y2RU40_ARAVE</name>